<evidence type="ECO:0000313" key="1">
    <source>
        <dbReference type="EMBL" id="TVU83320.1"/>
    </source>
</evidence>
<gene>
    <name evidence="1" type="ORF">FQN05_07480</name>
</gene>
<sequence length="80" mass="8740">MKQQLRIRNGLIDRLMEQMAFTEDSQMAVVLNVTIPEVQELREGAPASWDTIMRVAVLAGKKFDATGIAEPTGPGQINAA</sequence>
<proteinExistence type="predicted"/>
<comment type="caution">
    <text evidence="1">The sequence shown here is derived from an EMBL/GenBank/DDBJ whole genome shotgun (WGS) entry which is preliminary data.</text>
</comment>
<organism evidence="1 2">
    <name type="scientific">Corynebacterium aurimucosum</name>
    <dbReference type="NCBI Taxonomy" id="169292"/>
    <lineage>
        <taxon>Bacteria</taxon>
        <taxon>Bacillati</taxon>
        <taxon>Actinomycetota</taxon>
        <taxon>Actinomycetes</taxon>
        <taxon>Mycobacteriales</taxon>
        <taxon>Corynebacteriaceae</taxon>
        <taxon>Corynebacterium</taxon>
    </lineage>
</organism>
<evidence type="ECO:0000313" key="2">
    <source>
        <dbReference type="Proteomes" id="UP000320648"/>
    </source>
</evidence>
<name>A0A558IPQ5_9CORY</name>
<dbReference type="Proteomes" id="UP000320648">
    <property type="component" value="Unassembled WGS sequence"/>
</dbReference>
<accession>A0A558IPQ5</accession>
<reference evidence="1 2" key="1">
    <citation type="submission" date="2019-07" db="EMBL/GenBank/DDBJ databases">
        <title>Draft genome of C. aurimucosum strain 15-4290.</title>
        <authorList>
            <person name="Pacheco L.G.C."/>
            <person name="Aguiar E.R.G.R."/>
            <person name="Navas J."/>
            <person name="Santos C.S."/>
            <person name="Rocha D.J.P.G."/>
        </authorList>
    </citation>
    <scope>NUCLEOTIDE SEQUENCE [LARGE SCALE GENOMIC DNA]</scope>
    <source>
        <strain evidence="1 2">15-4290</strain>
    </source>
</reference>
<evidence type="ECO:0008006" key="3">
    <source>
        <dbReference type="Google" id="ProtNLM"/>
    </source>
</evidence>
<dbReference type="RefSeq" id="WP_158381673.1">
    <property type="nucleotide sequence ID" value="NZ_VMTX01000009.1"/>
</dbReference>
<protein>
    <recommendedName>
        <fullName evidence="3">XRE family transcriptional regulator</fullName>
    </recommendedName>
</protein>
<dbReference type="AlphaFoldDB" id="A0A558IPQ5"/>
<dbReference type="EMBL" id="VMTX01000009">
    <property type="protein sequence ID" value="TVU83320.1"/>
    <property type="molecule type" value="Genomic_DNA"/>
</dbReference>